<protein>
    <submittedName>
        <fullName evidence="1">Uncharacterized protein</fullName>
    </submittedName>
</protein>
<sequence>MEIAKDFQGTDKGPFLKRLPSGYWASEHLIMIPSTVDSPLKEPLNSLVAFEYVFMEQKCSLLGLKSRNGTTVKLLYSVAKEILAREVRPHEATIDVLVDVCTVRKSKSSSKEYWKQPIQMDQETEVMPAIELEKQKRDLNAVAEFITEYI</sequence>
<dbReference type="InParanoid" id="S2KF33"/>
<dbReference type="Proteomes" id="UP000014254">
    <property type="component" value="Unassembled WGS sequence"/>
</dbReference>
<evidence type="ECO:0000313" key="1">
    <source>
        <dbReference type="EMBL" id="EPB90930.1"/>
    </source>
</evidence>
<gene>
    <name evidence="1" type="ORF">HMPREF1544_02184</name>
</gene>
<dbReference type="VEuPathDB" id="FungiDB:HMPREF1544_02184"/>
<reference evidence="2" key="1">
    <citation type="submission" date="2013-05" db="EMBL/GenBank/DDBJ databases">
        <title>The Genome sequence of Mucor circinelloides f. circinelloides 1006PhL.</title>
        <authorList>
            <consortium name="The Broad Institute Genomics Platform"/>
            <person name="Cuomo C."/>
            <person name="Earl A."/>
            <person name="Findley K."/>
            <person name="Lee S.C."/>
            <person name="Walker B."/>
            <person name="Young S."/>
            <person name="Zeng Q."/>
            <person name="Gargeya S."/>
            <person name="Fitzgerald M."/>
            <person name="Haas B."/>
            <person name="Abouelleil A."/>
            <person name="Allen A.W."/>
            <person name="Alvarado L."/>
            <person name="Arachchi H.M."/>
            <person name="Berlin A.M."/>
            <person name="Chapman S.B."/>
            <person name="Gainer-Dewar J."/>
            <person name="Goldberg J."/>
            <person name="Griggs A."/>
            <person name="Gujja S."/>
            <person name="Hansen M."/>
            <person name="Howarth C."/>
            <person name="Imamovic A."/>
            <person name="Ireland A."/>
            <person name="Larimer J."/>
            <person name="McCowan C."/>
            <person name="Murphy C."/>
            <person name="Pearson M."/>
            <person name="Poon T.W."/>
            <person name="Priest M."/>
            <person name="Roberts A."/>
            <person name="Saif S."/>
            <person name="Shea T."/>
            <person name="Sisk P."/>
            <person name="Sykes S."/>
            <person name="Wortman J."/>
            <person name="Nusbaum C."/>
            <person name="Birren B."/>
        </authorList>
    </citation>
    <scope>NUCLEOTIDE SEQUENCE [LARGE SCALE GENOMIC DNA]</scope>
    <source>
        <strain evidence="2">1006PhL</strain>
    </source>
</reference>
<organism evidence="1 2">
    <name type="scientific">Mucor circinelloides f. circinelloides (strain 1006PhL)</name>
    <name type="common">Mucormycosis agent</name>
    <name type="synonym">Calyptromyces circinelloides</name>
    <dbReference type="NCBI Taxonomy" id="1220926"/>
    <lineage>
        <taxon>Eukaryota</taxon>
        <taxon>Fungi</taxon>
        <taxon>Fungi incertae sedis</taxon>
        <taxon>Mucoromycota</taxon>
        <taxon>Mucoromycotina</taxon>
        <taxon>Mucoromycetes</taxon>
        <taxon>Mucorales</taxon>
        <taxon>Mucorineae</taxon>
        <taxon>Mucoraceae</taxon>
        <taxon>Mucor</taxon>
    </lineage>
</organism>
<dbReference type="AlphaFoldDB" id="S2KF33"/>
<name>S2KF33_MUCC1</name>
<accession>S2KF33</accession>
<keyword evidence="2" id="KW-1185">Reference proteome</keyword>
<dbReference type="EMBL" id="KE123914">
    <property type="protein sequence ID" value="EPB90930.1"/>
    <property type="molecule type" value="Genomic_DNA"/>
</dbReference>
<proteinExistence type="predicted"/>
<dbReference type="OrthoDB" id="2210777at2759"/>
<evidence type="ECO:0000313" key="2">
    <source>
        <dbReference type="Proteomes" id="UP000014254"/>
    </source>
</evidence>